<dbReference type="Gene3D" id="3.40.190.10">
    <property type="entry name" value="Periplasmic binding protein-like II"/>
    <property type="match status" value="2"/>
</dbReference>
<keyword evidence="4" id="KW-0812">Transmembrane</keyword>
<name>A0A1F7U4X5_9BACT</name>
<evidence type="ECO:0000313" key="6">
    <source>
        <dbReference type="EMBL" id="OGL73323.1"/>
    </source>
</evidence>
<comment type="caution">
    <text evidence="6">The sequence shown here is derived from an EMBL/GenBank/DDBJ whole genome shotgun (WGS) entry which is preliminary data.</text>
</comment>
<dbReference type="PANTHER" id="PTHR30024">
    <property type="entry name" value="ALIPHATIC SULFONATES-BINDING PROTEIN-RELATED"/>
    <property type="match status" value="1"/>
</dbReference>
<feature type="domain" description="Solute-binding protein family 3/N-terminal" evidence="5">
    <location>
        <begin position="40"/>
        <end position="257"/>
    </location>
</feature>
<dbReference type="EMBL" id="MGEA01000064">
    <property type="protein sequence ID" value="OGL73323.1"/>
    <property type="molecule type" value="Genomic_DNA"/>
</dbReference>
<dbReference type="InterPro" id="IPR001638">
    <property type="entry name" value="Solute-binding_3/MltF_N"/>
</dbReference>
<organism evidence="6 7">
    <name type="scientific">Candidatus Uhrbacteria bacterium RIFCSPHIGHO2_02_FULL_60_10</name>
    <dbReference type="NCBI Taxonomy" id="1802392"/>
    <lineage>
        <taxon>Bacteria</taxon>
        <taxon>Candidatus Uhriibacteriota</taxon>
    </lineage>
</organism>
<dbReference type="Pfam" id="PF09084">
    <property type="entry name" value="NMT1"/>
    <property type="match status" value="1"/>
</dbReference>
<feature type="transmembrane region" description="Helical" evidence="4">
    <location>
        <begin position="6"/>
        <end position="25"/>
    </location>
</feature>
<evidence type="ECO:0000256" key="1">
    <source>
        <dbReference type="ARBA" id="ARBA00004418"/>
    </source>
</evidence>
<keyword evidence="3" id="KW-0732">Signal</keyword>
<dbReference type="InterPro" id="IPR015168">
    <property type="entry name" value="SsuA/THI5"/>
</dbReference>
<comment type="subcellular location">
    <subcellularLocation>
        <location evidence="1">Periplasm</location>
    </subcellularLocation>
</comment>
<dbReference type="SUPFAM" id="SSF53850">
    <property type="entry name" value="Periplasmic binding protein-like II"/>
    <property type="match status" value="1"/>
</dbReference>
<dbReference type="PANTHER" id="PTHR30024:SF47">
    <property type="entry name" value="TAURINE-BINDING PERIPLASMIC PROTEIN"/>
    <property type="match status" value="1"/>
</dbReference>
<proteinExistence type="inferred from homology"/>
<comment type="similarity">
    <text evidence="2">Belongs to the bacterial solute-binding protein SsuA/TauA family.</text>
</comment>
<evidence type="ECO:0000313" key="7">
    <source>
        <dbReference type="Proteomes" id="UP000177088"/>
    </source>
</evidence>
<dbReference type="SMART" id="SM00062">
    <property type="entry name" value="PBPb"/>
    <property type="match status" value="1"/>
</dbReference>
<keyword evidence="4" id="KW-0472">Membrane</keyword>
<protein>
    <recommendedName>
        <fullName evidence="5">Solute-binding protein family 3/N-terminal domain-containing protein</fullName>
    </recommendedName>
</protein>
<dbReference type="Proteomes" id="UP000177088">
    <property type="component" value="Unassembled WGS sequence"/>
</dbReference>
<evidence type="ECO:0000256" key="3">
    <source>
        <dbReference type="ARBA" id="ARBA00022729"/>
    </source>
</evidence>
<dbReference type="AlphaFoldDB" id="A0A1F7U4X5"/>
<evidence type="ECO:0000256" key="2">
    <source>
        <dbReference type="ARBA" id="ARBA00010742"/>
    </source>
</evidence>
<dbReference type="CDD" id="cd01008">
    <property type="entry name" value="PBP2_NrtA_SsuA_CpmA_like"/>
    <property type="match status" value="1"/>
</dbReference>
<evidence type="ECO:0000256" key="4">
    <source>
        <dbReference type="SAM" id="Phobius"/>
    </source>
</evidence>
<reference evidence="6 7" key="1">
    <citation type="journal article" date="2016" name="Nat. Commun.">
        <title>Thousands of microbial genomes shed light on interconnected biogeochemical processes in an aquifer system.</title>
        <authorList>
            <person name="Anantharaman K."/>
            <person name="Brown C.T."/>
            <person name="Hug L.A."/>
            <person name="Sharon I."/>
            <person name="Castelle C.J."/>
            <person name="Probst A.J."/>
            <person name="Thomas B.C."/>
            <person name="Singh A."/>
            <person name="Wilkins M.J."/>
            <person name="Karaoz U."/>
            <person name="Brodie E.L."/>
            <person name="Williams K.H."/>
            <person name="Hubbard S.S."/>
            <person name="Banfield J.F."/>
        </authorList>
    </citation>
    <scope>NUCLEOTIDE SEQUENCE [LARGE SCALE GENOMIC DNA]</scope>
</reference>
<dbReference type="GO" id="GO:0042597">
    <property type="term" value="C:periplasmic space"/>
    <property type="evidence" value="ECO:0007669"/>
    <property type="project" value="UniProtKB-SubCell"/>
</dbReference>
<gene>
    <name evidence="6" type="ORF">A3C96_02290</name>
</gene>
<evidence type="ECO:0000259" key="5">
    <source>
        <dbReference type="SMART" id="SM00062"/>
    </source>
</evidence>
<keyword evidence="4" id="KW-1133">Transmembrane helix</keyword>
<accession>A0A1F7U4X5</accession>
<dbReference type="GO" id="GO:0042918">
    <property type="term" value="P:alkanesulfonate transmembrane transport"/>
    <property type="evidence" value="ECO:0007669"/>
    <property type="project" value="TreeGrafter"/>
</dbReference>
<sequence>MARKWVLGIAVVLLLGAVGYFWFVLRDKKIPDAYSGPVDKITVANIGQFSIFNLIAKDKGYFEKYGLDATVNEYDAGGTAMAALLSGQADFAIAADFVGVNTIFKNKELRILAAVSDHDVFRLVARKDKGIAGPADLKGKTIGVTRKTAGEFYLGRFLTTNGLSLPDVTMIDLSPAEMVKRIESGEIDAVLTFEPHAYNIGEKMGNAVLTWSAQGDQRALGLVYAANYFVERHPDVVERYLRALLEAERQVREHNDESRAFVARTLNFNDAYMRYIWPKFIFTIDLDQDLLLTMEDQARWAIDNGLTDQTKVPNYLDYIYFAALERLKPAAVTVTH</sequence>